<dbReference type="GeneID" id="64706723"/>
<name>A0A9P7FBB0_9AGAM</name>
<evidence type="ECO:0000313" key="2">
    <source>
        <dbReference type="Proteomes" id="UP000823399"/>
    </source>
</evidence>
<accession>A0A9P7FBB0</accession>
<evidence type="ECO:0000313" key="1">
    <source>
        <dbReference type="EMBL" id="KAG2111564.1"/>
    </source>
</evidence>
<dbReference type="AlphaFoldDB" id="A0A9P7FBB0"/>
<reference evidence="1" key="1">
    <citation type="journal article" date="2020" name="New Phytol.">
        <title>Comparative genomics reveals dynamic genome evolution in host specialist ectomycorrhizal fungi.</title>
        <authorList>
            <person name="Lofgren L.A."/>
            <person name="Nguyen N.H."/>
            <person name="Vilgalys R."/>
            <person name="Ruytinx J."/>
            <person name="Liao H.L."/>
            <person name="Branco S."/>
            <person name="Kuo A."/>
            <person name="LaButti K."/>
            <person name="Lipzen A."/>
            <person name="Andreopoulos W."/>
            <person name="Pangilinan J."/>
            <person name="Riley R."/>
            <person name="Hundley H."/>
            <person name="Na H."/>
            <person name="Barry K."/>
            <person name="Grigoriev I.V."/>
            <person name="Stajich J.E."/>
            <person name="Kennedy P.G."/>
        </authorList>
    </citation>
    <scope>NUCLEOTIDE SEQUENCE</scope>
    <source>
        <strain evidence="1">FC423</strain>
    </source>
</reference>
<keyword evidence="2" id="KW-1185">Reference proteome</keyword>
<dbReference type="RefSeq" id="XP_041294783.1">
    <property type="nucleotide sequence ID" value="XM_041444464.1"/>
</dbReference>
<dbReference type="EMBL" id="JABBWM010000017">
    <property type="protein sequence ID" value="KAG2111564.1"/>
    <property type="molecule type" value="Genomic_DNA"/>
</dbReference>
<dbReference type="OrthoDB" id="3353471at2759"/>
<sequence length="175" mass="19666">MMAGSFHCSERSELVDCDSLATLLTKRGSGKCMDFMPFLPETEKSRNTSLPAPPDNSIYCINTRLITSSDELYCVNGSVRNARVRITALHRQLVEVRIPQTGEVQFTELDSQRSTPSCVVLDLRTDAFAHSQLYTALSRVRNCDDIPALFSGKNEERETENIIYFSLLLQNNPRG</sequence>
<organism evidence="1 2">
    <name type="scientific">Suillus discolor</name>
    <dbReference type="NCBI Taxonomy" id="1912936"/>
    <lineage>
        <taxon>Eukaryota</taxon>
        <taxon>Fungi</taxon>
        <taxon>Dikarya</taxon>
        <taxon>Basidiomycota</taxon>
        <taxon>Agaricomycotina</taxon>
        <taxon>Agaricomycetes</taxon>
        <taxon>Agaricomycetidae</taxon>
        <taxon>Boletales</taxon>
        <taxon>Suillineae</taxon>
        <taxon>Suillaceae</taxon>
        <taxon>Suillus</taxon>
    </lineage>
</organism>
<proteinExistence type="predicted"/>
<gene>
    <name evidence="1" type="ORF">F5147DRAFT_91441</name>
</gene>
<protein>
    <submittedName>
        <fullName evidence="1">Uncharacterized protein</fullName>
    </submittedName>
</protein>
<dbReference type="Proteomes" id="UP000823399">
    <property type="component" value="Unassembled WGS sequence"/>
</dbReference>
<comment type="caution">
    <text evidence="1">The sequence shown here is derived from an EMBL/GenBank/DDBJ whole genome shotgun (WGS) entry which is preliminary data.</text>
</comment>